<dbReference type="GO" id="GO:0016020">
    <property type="term" value="C:membrane"/>
    <property type="evidence" value="ECO:0007669"/>
    <property type="project" value="UniProtKB-SubCell"/>
</dbReference>
<dbReference type="PANTHER" id="PTHR11360:SF315">
    <property type="entry name" value="TRANSPORTER MCH2-RELATED"/>
    <property type="match status" value="1"/>
</dbReference>
<dbReference type="Proteomes" id="UP000031516">
    <property type="component" value="Unassembled WGS sequence"/>
</dbReference>
<dbReference type="InterPro" id="IPR050327">
    <property type="entry name" value="Proton-linked_MCT"/>
</dbReference>
<dbReference type="GO" id="GO:0022857">
    <property type="term" value="F:transmembrane transporter activity"/>
    <property type="evidence" value="ECO:0007669"/>
    <property type="project" value="InterPro"/>
</dbReference>
<sequence>MQDTTSTYKMQEVLELSVEGPLIEAPNFDDKHAGECQFDISSESSGDSYNKIPVPDGGYGWVVVFSSFLLNFCTSGASYGYGVFLSYYMDSGKYVTGGTLDYAAIGGLGFGVGLLLSPLYNYILIKTSVKKLIILGVVIQNVAVLLAAFSTKLWQVYLTQGVFISVGMGAICFPNTTMVAPWFRKRRSLALEITVAGTGVGGIVFNLSIQRIIDTANASWALIAQCIISSVLSGVAVMLIRTRRKEVQENSDAPIMVFAWEVFRYPVVWLLILWVCFTMLGYVVQVYSLFSFTISLGYTSQQASVVSCVICVGIIIGRPLVGYASDKFGAVTTAAFCHLTVATLCYAMWIPCRNYATVIMFGLFEGM</sequence>
<evidence type="ECO:0000256" key="3">
    <source>
        <dbReference type="SAM" id="Phobius"/>
    </source>
</evidence>
<feature type="transmembrane region" description="Helical" evidence="3">
    <location>
        <begin position="102"/>
        <end position="120"/>
    </location>
</feature>
<comment type="caution">
    <text evidence="4">The sequence shown here is derived from an EMBL/GenBank/DDBJ whole genome shotgun (WGS) entry which is preliminary data.</text>
</comment>
<dbReference type="InterPro" id="IPR036259">
    <property type="entry name" value="MFS_trans_sf"/>
</dbReference>
<protein>
    <submittedName>
        <fullName evidence="4">WGS project CCBQ000000000 data, contig 00072</fullName>
    </submittedName>
</protein>
<evidence type="ECO:0000256" key="1">
    <source>
        <dbReference type="ARBA" id="ARBA00004141"/>
    </source>
</evidence>
<dbReference type="EMBL" id="CCBQ010000063">
    <property type="protein sequence ID" value="CDO96614.1"/>
    <property type="molecule type" value="Genomic_DNA"/>
</dbReference>
<feature type="transmembrane region" description="Helical" evidence="3">
    <location>
        <begin position="219"/>
        <end position="241"/>
    </location>
</feature>
<evidence type="ECO:0000256" key="2">
    <source>
        <dbReference type="ARBA" id="ARBA00006727"/>
    </source>
</evidence>
<keyword evidence="5" id="KW-1185">Reference proteome</keyword>
<evidence type="ECO:0000313" key="4">
    <source>
        <dbReference type="EMBL" id="CDO96614.1"/>
    </source>
</evidence>
<keyword evidence="3" id="KW-0472">Membrane</keyword>
<keyword evidence="3" id="KW-1133">Transmembrane helix</keyword>
<accession>A0A0A8LDT9</accession>
<evidence type="ECO:0000313" key="5">
    <source>
        <dbReference type="Proteomes" id="UP000031516"/>
    </source>
</evidence>
<proteinExistence type="inferred from homology"/>
<feature type="transmembrane region" description="Helical" evidence="3">
    <location>
        <begin position="303"/>
        <end position="321"/>
    </location>
</feature>
<dbReference type="Gene3D" id="1.20.1250.20">
    <property type="entry name" value="MFS general substrate transporter like domains"/>
    <property type="match status" value="2"/>
</dbReference>
<dbReference type="SUPFAM" id="SSF103473">
    <property type="entry name" value="MFS general substrate transporter"/>
    <property type="match status" value="1"/>
</dbReference>
<feature type="transmembrane region" description="Helical" evidence="3">
    <location>
        <begin position="189"/>
        <end position="213"/>
    </location>
</feature>
<reference evidence="4 5" key="1">
    <citation type="submission" date="2014-03" db="EMBL/GenBank/DDBJ databases">
        <title>The genome of Kluyveromyces dobzhanskii.</title>
        <authorList>
            <person name="Nystedt B."/>
            <person name="Astrom S."/>
        </authorList>
    </citation>
    <scope>NUCLEOTIDE SEQUENCE [LARGE SCALE GENOMIC DNA]</scope>
    <source>
        <strain evidence="4 5">CBS 2104</strain>
    </source>
</reference>
<keyword evidence="3" id="KW-0812">Transmembrane</keyword>
<feature type="transmembrane region" description="Helical" evidence="3">
    <location>
        <begin position="132"/>
        <end position="151"/>
    </location>
</feature>
<name>A0A0A8LDT9_9SACH</name>
<feature type="transmembrane region" description="Helical" evidence="3">
    <location>
        <begin position="328"/>
        <end position="349"/>
    </location>
</feature>
<feature type="transmembrane region" description="Helical" evidence="3">
    <location>
        <begin position="157"/>
        <end position="177"/>
    </location>
</feature>
<organism evidence="4 5">
    <name type="scientific">Kluyveromyces dobzhanskii CBS 2104</name>
    <dbReference type="NCBI Taxonomy" id="1427455"/>
    <lineage>
        <taxon>Eukaryota</taxon>
        <taxon>Fungi</taxon>
        <taxon>Dikarya</taxon>
        <taxon>Ascomycota</taxon>
        <taxon>Saccharomycotina</taxon>
        <taxon>Saccharomycetes</taxon>
        <taxon>Saccharomycetales</taxon>
        <taxon>Saccharomycetaceae</taxon>
        <taxon>Kluyveromyces</taxon>
    </lineage>
</organism>
<dbReference type="AlphaFoldDB" id="A0A0A8LDT9"/>
<comment type="subcellular location">
    <subcellularLocation>
        <location evidence="1">Membrane</location>
        <topology evidence="1">Multi-pass membrane protein</topology>
    </subcellularLocation>
</comment>
<dbReference type="Pfam" id="PF07690">
    <property type="entry name" value="MFS_1"/>
    <property type="match status" value="1"/>
</dbReference>
<comment type="similarity">
    <text evidence="2">Belongs to the major facilitator superfamily. Monocarboxylate porter (TC 2.A.1.13) family.</text>
</comment>
<gene>
    <name evidence="4" type="ORF">KLDO_g4811</name>
</gene>
<dbReference type="PANTHER" id="PTHR11360">
    <property type="entry name" value="MONOCARBOXYLATE TRANSPORTER"/>
    <property type="match status" value="1"/>
</dbReference>
<feature type="transmembrane region" description="Helical" evidence="3">
    <location>
        <begin position="59"/>
        <end position="82"/>
    </location>
</feature>
<dbReference type="InterPro" id="IPR011701">
    <property type="entry name" value="MFS"/>
</dbReference>
<feature type="transmembrane region" description="Helical" evidence="3">
    <location>
        <begin position="262"/>
        <end position="283"/>
    </location>
</feature>
<dbReference type="OrthoDB" id="6499973at2759"/>